<organism evidence="1">
    <name type="scientific">marine sediment metagenome</name>
    <dbReference type="NCBI Taxonomy" id="412755"/>
    <lineage>
        <taxon>unclassified sequences</taxon>
        <taxon>metagenomes</taxon>
        <taxon>ecological metagenomes</taxon>
    </lineage>
</organism>
<dbReference type="PANTHER" id="PTHR31362">
    <property type="entry name" value="GLYCOSYLTRANSFERASE STELLO1-RELATED"/>
    <property type="match status" value="1"/>
</dbReference>
<feature type="non-terminal residue" evidence="1">
    <location>
        <position position="222"/>
    </location>
</feature>
<dbReference type="PANTHER" id="PTHR31362:SF0">
    <property type="entry name" value="EXOSTOSIN DOMAIN-CONTAINING PROTEIN-RELATED"/>
    <property type="match status" value="1"/>
</dbReference>
<proteinExistence type="predicted"/>
<evidence type="ECO:0000313" key="1">
    <source>
        <dbReference type="EMBL" id="GAG62834.1"/>
    </source>
</evidence>
<sequence length="222" mass="25422">MSAMSSMNSLRKLEEWMVELTGMALITTTINTAKVLKLYRTMNPDIPFFITGDRKSPHKKLRQLAKDLGNVHYYDVEDQKKLGYKSSEVIGWNTIRRRNIALLEALKHGADKIVTLDDDNIPLSSSYFQEFDILLSQGFDGLMASAKKGWFNIGDYFEPKIYHRGFPIEYRQAEREIQFIPVVDKKIGVAAGLWFGDPDIDAMDRITNQPIVHQISQILHKG</sequence>
<name>X0Z1I5_9ZZZZ</name>
<accession>X0Z1I5</accession>
<reference evidence="1" key="1">
    <citation type="journal article" date="2014" name="Front. Microbiol.">
        <title>High frequency of phylogenetically diverse reductive dehalogenase-homologous genes in deep subseafloor sedimentary metagenomes.</title>
        <authorList>
            <person name="Kawai M."/>
            <person name="Futagami T."/>
            <person name="Toyoda A."/>
            <person name="Takaki Y."/>
            <person name="Nishi S."/>
            <person name="Hori S."/>
            <person name="Arai W."/>
            <person name="Tsubouchi T."/>
            <person name="Morono Y."/>
            <person name="Uchiyama I."/>
            <person name="Ito T."/>
            <person name="Fujiyama A."/>
            <person name="Inagaki F."/>
            <person name="Takami H."/>
        </authorList>
    </citation>
    <scope>NUCLEOTIDE SEQUENCE</scope>
    <source>
        <strain evidence="1">Expedition CK06-06</strain>
    </source>
</reference>
<dbReference type="InterPro" id="IPR029044">
    <property type="entry name" value="Nucleotide-diphossugar_trans"/>
</dbReference>
<dbReference type="SUPFAM" id="SSF53448">
    <property type="entry name" value="Nucleotide-diphospho-sugar transferases"/>
    <property type="match status" value="1"/>
</dbReference>
<gene>
    <name evidence="1" type="ORF">S01H4_07579</name>
</gene>
<dbReference type="EMBL" id="BART01002495">
    <property type="protein sequence ID" value="GAG62834.1"/>
    <property type="molecule type" value="Genomic_DNA"/>
</dbReference>
<dbReference type="InterPro" id="IPR005049">
    <property type="entry name" value="STL-like"/>
</dbReference>
<comment type="caution">
    <text evidence="1">The sequence shown here is derived from an EMBL/GenBank/DDBJ whole genome shotgun (WGS) entry which is preliminary data.</text>
</comment>
<protein>
    <submittedName>
        <fullName evidence="1">Uncharacterized protein</fullName>
    </submittedName>
</protein>
<dbReference type="AlphaFoldDB" id="X0Z1I5"/>